<keyword evidence="2" id="KW-1185">Reference proteome</keyword>
<evidence type="ECO:0000313" key="2">
    <source>
        <dbReference type="Proteomes" id="UP000314294"/>
    </source>
</evidence>
<protein>
    <submittedName>
        <fullName evidence="1">Uncharacterized protein</fullName>
    </submittedName>
</protein>
<dbReference type="Proteomes" id="UP000314294">
    <property type="component" value="Unassembled WGS sequence"/>
</dbReference>
<sequence length="78" mass="8605">MKLRERRARSGVRGAACEERRARSGVGNVFRLPSFSEAAAEIGAAALGRRMFRRPKASAPEVWTDFETQAEVSHRSGT</sequence>
<gene>
    <name evidence="1" type="ORF">EYF80_063188</name>
</gene>
<dbReference type="AlphaFoldDB" id="A0A4Z2ECP7"/>
<name>A0A4Z2ECP7_9TELE</name>
<accession>A0A4Z2ECP7</accession>
<comment type="caution">
    <text evidence="1">The sequence shown here is derived from an EMBL/GenBank/DDBJ whole genome shotgun (WGS) entry which is preliminary data.</text>
</comment>
<organism evidence="1 2">
    <name type="scientific">Liparis tanakae</name>
    <name type="common">Tanaka's snailfish</name>
    <dbReference type="NCBI Taxonomy" id="230148"/>
    <lineage>
        <taxon>Eukaryota</taxon>
        <taxon>Metazoa</taxon>
        <taxon>Chordata</taxon>
        <taxon>Craniata</taxon>
        <taxon>Vertebrata</taxon>
        <taxon>Euteleostomi</taxon>
        <taxon>Actinopterygii</taxon>
        <taxon>Neopterygii</taxon>
        <taxon>Teleostei</taxon>
        <taxon>Neoteleostei</taxon>
        <taxon>Acanthomorphata</taxon>
        <taxon>Eupercaria</taxon>
        <taxon>Perciformes</taxon>
        <taxon>Cottioidei</taxon>
        <taxon>Cottales</taxon>
        <taxon>Liparidae</taxon>
        <taxon>Liparis</taxon>
    </lineage>
</organism>
<proteinExistence type="predicted"/>
<evidence type="ECO:0000313" key="1">
    <source>
        <dbReference type="EMBL" id="TNN26677.1"/>
    </source>
</evidence>
<reference evidence="1 2" key="1">
    <citation type="submission" date="2019-03" db="EMBL/GenBank/DDBJ databases">
        <title>First draft genome of Liparis tanakae, snailfish: a comprehensive survey of snailfish specific genes.</title>
        <authorList>
            <person name="Kim W."/>
            <person name="Song I."/>
            <person name="Jeong J.-H."/>
            <person name="Kim D."/>
            <person name="Kim S."/>
            <person name="Ryu S."/>
            <person name="Song J.Y."/>
            <person name="Lee S.K."/>
        </authorList>
    </citation>
    <scope>NUCLEOTIDE SEQUENCE [LARGE SCALE GENOMIC DNA]</scope>
    <source>
        <tissue evidence="1">Muscle</tissue>
    </source>
</reference>
<dbReference type="EMBL" id="SRLO01009745">
    <property type="protein sequence ID" value="TNN26677.1"/>
    <property type="molecule type" value="Genomic_DNA"/>
</dbReference>